<dbReference type="GO" id="GO:0008081">
    <property type="term" value="F:phosphoric diester hydrolase activity"/>
    <property type="evidence" value="ECO:0007669"/>
    <property type="project" value="InterPro"/>
</dbReference>
<reference evidence="1" key="1">
    <citation type="submission" date="2021-03" db="EMBL/GenBank/DDBJ databases">
        <title>Comparative genomics and phylogenomic investigation of the class Geoglossomycetes provide insights into ecological specialization and systematics.</title>
        <authorList>
            <person name="Melie T."/>
            <person name="Pirro S."/>
            <person name="Miller A.N."/>
            <person name="Quandt A."/>
        </authorList>
    </citation>
    <scope>NUCLEOTIDE SEQUENCE</scope>
    <source>
        <strain evidence="1">CAQ_001_2017</strain>
    </source>
</reference>
<dbReference type="Proteomes" id="UP000750711">
    <property type="component" value="Unassembled WGS sequence"/>
</dbReference>
<comment type="caution">
    <text evidence="1">The sequence shown here is derived from an EMBL/GenBank/DDBJ whole genome shotgun (WGS) entry which is preliminary data.</text>
</comment>
<accession>A0A9P8RS22</accession>
<evidence type="ECO:0008006" key="3">
    <source>
        <dbReference type="Google" id="ProtNLM"/>
    </source>
</evidence>
<dbReference type="EMBL" id="JAGHQM010000278">
    <property type="protein sequence ID" value="KAH0562958.1"/>
    <property type="molecule type" value="Genomic_DNA"/>
</dbReference>
<dbReference type="SUPFAM" id="SSF51695">
    <property type="entry name" value="PLC-like phosphodiesterases"/>
    <property type="match status" value="1"/>
</dbReference>
<evidence type="ECO:0000313" key="2">
    <source>
        <dbReference type="Proteomes" id="UP000750711"/>
    </source>
</evidence>
<proteinExistence type="predicted"/>
<dbReference type="InterPro" id="IPR017946">
    <property type="entry name" value="PLC-like_Pdiesterase_TIM-brl"/>
</dbReference>
<sequence>MPSKGVECYSYIGAPGYTIDFAVPKGGFTASSGNNFRSHDLEIDAKALKLFEATGRFQWTVKKDGQAIEGRYAEISPYDGNVHSGNMSKIMDEKSVIHGDSIITYGFYGAGPGVAGLTNKHQCYVTVSPNYSSWMGTLAPVASGQASRPFSTFVLPAPHDCGMNNMDTISSIMNAPNGSKIRDALLGRLGIIKDLEAVAVEAAKNIAPNIMLSLAMTEKDSISTLLALGARYFEFRPAYMHDDIRSLCPNPNTLYFQHACIPGLAYVDFLREIVSFLDTYPTEIVVIHLRWDGVLPGCAKPSADELSRTITSVTSGSRTGVKAGDRTCLNRQISDLRSSGQRIIIVQMDATYSSYDDAAYATLIPDPIVSRLRGMNTSGQAGNDFTLLQCQGTASSIEKVWHYSIVASNTSDSCLLETKAKFDTATLPWVRDNALNVLRAEQTIVVMNDFLDGATTDVVIGLNRERFR</sequence>
<dbReference type="PANTHER" id="PTHR13593:SF146">
    <property type="entry name" value="PLC-LIKE PHOSPHODIESTERASE"/>
    <property type="match status" value="1"/>
</dbReference>
<gene>
    <name evidence="1" type="ORF">GP486_002481</name>
</gene>
<keyword evidence="2" id="KW-1185">Reference proteome</keyword>
<dbReference type="InterPro" id="IPR051057">
    <property type="entry name" value="PI-PLC_domain"/>
</dbReference>
<protein>
    <recommendedName>
        <fullName evidence="3">PLC-like phosphodiesterase</fullName>
    </recommendedName>
</protein>
<dbReference type="Gene3D" id="3.20.20.190">
    <property type="entry name" value="Phosphatidylinositol (PI) phosphodiesterase"/>
    <property type="match status" value="1"/>
</dbReference>
<name>A0A9P8RS22_9PEZI</name>
<dbReference type="GO" id="GO:0006629">
    <property type="term" value="P:lipid metabolic process"/>
    <property type="evidence" value="ECO:0007669"/>
    <property type="project" value="InterPro"/>
</dbReference>
<evidence type="ECO:0000313" key="1">
    <source>
        <dbReference type="EMBL" id="KAH0562958.1"/>
    </source>
</evidence>
<organism evidence="1 2">
    <name type="scientific">Trichoglossum hirsutum</name>
    <dbReference type="NCBI Taxonomy" id="265104"/>
    <lineage>
        <taxon>Eukaryota</taxon>
        <taxon>Fungi</taxon>
        <taxon>Dikarya</taxon>
        <taxon>Ascomycota</taxon>
        <taxon>Pezizomycotina</taxon>
        <taxon>Geoglossomycetes</taxon>
        <taxon>Geoglossales</taxon>
        <taxon>Geoglossaceae</taxon>
        <taxon>Trichoglossum</taxon>
    </lineage>
</organism>
<dbReference type="AlphaFoldDB" id="A0A9P8RS22"/>
<dbReference type="PANTHER" id="PTHR13593">
    <property type="match status" value="1"/>
</dbReference>